<protein>
    <submittedName>
        <fullName evidence="3">Serine protease</fullName>
    </submittedName>
</protein>
<dbReference type="SUPFAM" id="SSF50494">
    <property type="entry name" value="Trypsin-like serine proteases"/>
    <property type="match status" value="1"/>
</dbReference>
<keyword evidence="2" id="KW-1133">Transmembrane helix</keyword>
<evidence type="ECO:0000313" key="3">
    <source>
        <dbReference type="EMBL" id="MDR9896817.1"/>
    </source>
</evidence>
<dbReference type="RefSeq" id="WP_208340207.1">
    <property type="nucleotide sequence ID" value="NZ_CAWQFN010000620.1"/>
</dbReference>
<dbReference type="GO" id="GO:0006508">
    <property type="term" value="P:proteolysis"/>
    <property type="evidence" value="ECO:0007669"/>
    <property type="project" value="UniProtKB-KW"/>
</dbReference>
<proteinExistence type="predicted"/>
<organism evidence="3 4">
    <name type="scientific">Aetokthonos hydrillicola Thurmond2011</name>
    <dbReference type="NCBI Taxonomy" id="2712845"/>
    <lineage>
        <taxon>Bacteria</taxon>
        <taxon>Bacillati</taxon>
        <taxon>Cyanobacteriota</taxon>
        <taxon>Cyanophyceae</taxon>
        <taxon>Nostocales</taxon>
        <taxon>Hapalosiphonaceae</taxon>
        <taxon>Aetokthonos</taxon>
    </lineage>
</organism>
<dbReference type="Pfam" id="PF13365">
    <property type="entry name" value="Trypsin_2"/>
    <property type="match status" value="1"/>
</dbReference>
<evidence type="ECO:0000313" key="4">
    <source>
        <dbReference type="Proteomes" id="UP000667802"/>
    </source>
</evidence>
<accession>A0AAP5IB14</accession>
<dbReference type="Gene3D" id="2.40.10.120">
    <property type="match status" value="1"/>
</dbReference>
<sequence length="507" mass="55922">MNRTLSILIVLACVCSPLIDLRIQASDLPTKNALSKQKQIEGIAKKITVRVFAEQSPKDGASGILIQKQQQIQGQRSIYLYLVLTNKHVVEFLTHKAQSLGGGYQIQTFDGVDKAGEVHKAFLYQKANFGGNDLGLLWFSSTNNYQVAQQGRSQSLNEYDQIFVAGFPIDKQSSEEEAFTLTSGRAATSLIISNKPLDAGYQLGFSNQTSDGMSGGPVLDEAGRLVGINGRGKNQQQIFLSPDPRLGNSNPYGYFGGKGEPSAETQRWMRHFAWGIPIETYKKLAPPKPFDELQSQLQASVLLRTPTASSSPSLSPQSTPSSKSNTDALKESQKILGIALLLIMGGGSFVFGASKLFRRTQQHTKSKPDTSPLETSPVLPLAPPDLVEHPQPLVEVIVNNSRREVKMLFNRDSLLFAGNNCERNVQINGNPDITVIRTIPEYGRIIPKTQDDKTYKFQFDTSKGKTSKNSAQDEEYWYLLPVENGSEKSCRSIQIEFTKDENVINKG</sequence>
<gene>
    <name evidence="3" type="ORF">G7B40_019935</name>
</gene>
<dbReference type="GO" id="GO:0008233">
    <property type="term" value="F:peptidase activity"/>
    <property type="evidence" value="ECO:0007669"/>
    <property type="project" value="UniProtKB-KW"/>
</dbReference>
<keyword evidence="4" id="KW-1185">Reference proteome</keyword>
<keyword evidence="2" id="KW-0812">Transmembrane</keyword>
<evidence type="ECO:0000256" key="1">
    <source>
        <dbReference type="SAM" id="MobiDB-lite"/>
    </source>
</evidence>
<dbReference type="EMBL" id="JAALHA020000009">
    <property type="protein sequence ID" value="MDR9896817.1"/>
    <property type="molecule type" value="Genomic_DNA"/>
</dbReference>
<dbReference type="AlphaFoldDB" id="A0AAP5IB14"/>
<feature type="compositionally biased region" description="Low complexity" evidence="1">
    <location>
        <begin position="305"/>
        <end position="326"/>
    </location>
</feature>
<feature type="transmembrane region" description="Helical" evidence="2">
    <location>
        <begin position="335"/>
        <end position="357"/>
    </location>
</feature>
<dbReference type="InterPro" id="IPR009003">
    <property type="entry name" value="Peptidase_S1_PA"/>
</dbReference>
<reference evidence="4" key="1">
    <citation type="journal article" date="2021" name="Science">
        <title>Hunting the eagle killer: A cyanobacterial neurotoxin causes vacuolar myelinopathy.</title>
        <authorList>
            <person name="Breinlinger S."/>
            <person name="Phillips T.J."/>
            <person name="Haram B.N."/>
            <person name="Mares J."/>
            <person name="Martinez Yerena J.A."/>
            <person name="Hrouzek P."/>
            <person name="Sobotka R."/>
            <person name="Henderson W.M."/>
            <person name="Schmieder P."/>
            <person name="Williams S.M."/>
            <person name="Lauderdale J.D."/>
            <person name="Wilde H.D."/>
            <person name="Gerrin W."/>
            <person name="Kust A."/>
            <person name="Washington J.W."/>
            <person name="Wagner C."/>
            <person name="Geier B."/>
            <person name="Liebeke M."/>
            <person name="Enke H."/>
            <person name="Niedermeyer T.H.J."/>
            <person name="Wilde S.B."/>
        </authorList>
    </citation>
    <scope>NUCLEOTIDE SEQUENCE [LARGE SCALE GENOMIC DNA]</scope>
    <source>
        <strain evidence="4">Thurmond2011</strain>
    </source>
</reference>
<keyword evidence="2" id="KW-0472">Membrane</keyword>
<comment type="caution">
    <text evidence="3">The sequence shown here is derived from an EMBL/GenBank/DDBJ whole genome shotgun (WGS) entry which is preliminary data.</text>
</comment>
<evidence type="ECO:0000256" key="2">
    <source>
        <dbReference type="SAM" id="Phobius"/>
    </source>
</evidence>
<keyword evidence="3" id="KW-0378">Hydrolase</keyword>
<name>A0AAP5IB14_9CYAN</name>
<dbReference type="Proteomes" id="UP000667802">
    <property type="component" value="Unassembled WGS sequence"/>
</dbReference>
<feature type="region of interest" description="Disordered" evidence="1">
    <location>
        <begin position="305"/>
        <end position="328"/>
    </location>
</feature>
<keyword evidence="3" id="KW-0645">Protease</keyword>